<feature type="domain" description="7,8-dihydro-6-hydroxymethylpterin-pyrophosphokinase" evidence="13">
    <location>
        <begin position="89"/>
        <end position="100"/>
    </location>
</feature>
<accession>A0ABT7DRV7</accession>
<evidence type="ECO:0000256" key="7">
    <source>
        <dbReference type="ARBA" id="ARBA00022777"/>
    </source>
</evidence>
<evidence type="ECO:0000256" key="8">
    <source>
        <dbReference type="ARBA" id="ARBA00022840"/>
    </source>
</evidence>
<evidence type="ECO:0000313" key="14">
    <source>
        <dbReference type="EMBL" id="MDK2122807.1"/>
    </source>
</evidence>
<evidence type="ECO:0000256" key="12">
    <source>
        <dbReference type="ARBA" id="ARBA00033413"/>
    </source>
</evidence>
<dbReference type="EC" id="2.7.6.3" evidence="3"/>
<protein>
    <recommendedName>
        <fullName evidence="4">2-amino-4-hydroxy-6-hydroxymethyldihydropteridine pyrophosphokinase</fullName>
        <ecNumber evidence="3">2.7.6.3</ecNumber>
    </recommendedName>
    <alternativeName>
        <fullName evidence="11">6-hydroxymethyl-7,8-dihydropterin pyrophosphokinase</fullName>
    </alternativeName>
    <alternativeName>
        <fullName evidence="12">7,8-dihydro-6-hydroxymethylpterin-pyrophosphokinase</fullName>
    </alternativeName>
</protein>
<evidence type="ECO:0000256" key="1">
    <source>
        <dbReference type="ARBA" id="ARBA00005051"/>
    </source>
</evidence>
<evidence type="ECO:0000256" key="3">
    <source>
        <dbReference type="ARBA" id="ARBA00013253"/>
    </source>
</evidence>
<keyword evidence="7" id="KW-0418">Kinase</keyword>
<sequence length="160" mass="17458">MIVRAYIGLGANLGEAANTLQVALQAIGLLPESWLLAASPLYRSAPVGYLDQPDFVNAVACIETTRPPLQLLTDLQALEEQSGRQRTFRNAPRTLDLDLLLYGDCVLNEPDLELPHPRMHQRGFVLVPLLDIAPDIIIPGVGPANRCASLLDLTDLVKLE</sequence>
<evidence type="ECO:0000256" key="2">
    <source>
        <dbReference type="ARBA" id="ARBA00005810"/>
    </source>
</evidence>
<dbReference type="GO" id="GO:0003848">
    <property type="term" value="F:2-amino-4-hydroxy-6-hydroxymethyldihydropteridine diphosphokinase activity"/>
    <property type="evidence" value="ECO:0007669"/>
    <property type="project" value="UniProtKB-EC"/>
</dbReference>
<evidence type="ECO:0000313" key="15">
    <source>
        <dbReference type="Proteomes" id="UP001172778"/>
    </source>
</evidence>
<dbReference type="SUPFAM" id="SSF55083">
    <property type="entry name" value="6-hydroxymethyl-7,8-dihydropterin pyrophosphokinase, HPPK"/>
    <property type="match status" value="1"/>
</dbReference>
<organism evidence="14 15">
    <name type="scientific">Parachitinimonas caeni</name>
    <dbReference type="NCBI Taxonomy" id="3031301"/>
    <lineage>
        <taxon>Bacteria</taxon>
        <taxon>Pseudomonadati</taxon>
        <taxon>Pseudomonadota</taxon>
        <taxon>Betaproteobacteria</taxon>
        <taxon>Neisseriales</taxon>
        <taxon>Chitinibacteraceae</taxon>
        <taxon>Parachitinimonas</taxon>
    </lineage>
</organism>
<keyword evidence="15" id="KW-1185">Reference proteome</keyword>
<evidence type="ECO:0000256" key="4">
    <source>
        <dbReference type="ARBA" id="ARBA00016218"/>
    </source>
</evidence>
<dbReference type="Gene3D" id="3.30.70.560">
    <property type="entry name" value="7,8-Dihydro-6-hydroxymethylpterin-pyrophosphokinase HPPK"/>
    <property type="match status" value="1"/>
</dbReference>
<evidence type="ECO:0000256" key="11">
    <source>
        <dbReference type="ARBA" id="ARBA00029766"/>
    </source>
</evidence>
<dbReference type="RefSeq" id="WP_284099097.1">
    <property type="nucleotide sequence ID" value="NZ_JARRAF010000002.1"/>
</dbReference>
<keyword evidence="6" id="KW-0547">Nucleotide-binding</keyword>
<evidence type="ECO:0000256" key="9">
    <source>
        <dbReference type="ARBA" id="ARBA00022909"/>
    </source>
</evidence>
<reference evidence="14" key="1">
    <citation type="submission" date="2023-03" db="EMBL/GenBank/DDBJ databases">
        <title>Chitinimonas shenzhenensis gen. nov., sp. nov., a novel member of family Burkholderiaceae isolated from activated sludge collected in Shen Zhen, China.</title>
        <authorList>
            <person name="Wang X."/>
        </authorList>
    </citation>
    <scope>NUCLEOTIDE SEQUENCE</scope>
    <source>
        <strain evidence="14">DQS-5</strain>
    </source>
</reference>
<evidence type="ECO:0000256" key="6">
    <source>
        <dbReference type="ARBA" id="ARBA00022741"/>
    </source>
</evidence>
<dbReference type="PANTHER" id="PTHR43071:SF1">
    <property type="entry name" value="2-AMINO-4-HYDROXY-6-HYDROXYMETHYLDIHYDROPTERIDINE PYROPHOSPHOKINASE"/>
    <property type="match status" value="1"/>
</dbReference>
<keyword evidence="8" id="KW-0067">ATP-binding</keyword>
<evidence type="ECO:0000256" key="5">
    <source>
        <dbReference type="ARBA" id="ARBA00022679"/>
    </source>
</evidence>
<proteinExistence type="inferred from homology"/>
<evidence type="ECO:0000256" key="10">
    <source>
        <dbReference type="ARBA" id="ARBA00029409"/>
    </source>
</evidence>
<keyword evidence="9" id="KW-0289">Folate biosynthesis</keyword>
<dbReference type="InterPro" id="IPR000550">
    <property type="entry name" value="Hppk"/>
</dbReference>
<dbReference type="PROSITE" id="PS00794">
    <property type="entry name" value="HPPK"/>
    <property type="match status" value="1"/>
</dbReference>
<name>A0ABT7DRV7_9NEIS</name>
<comment type="function">
    <text evidence="10">Catalyzes the transfer of pyrophosphate from adenosine triphosphate (ATP) to 6-hydroxymethyl-7,8-dihydropterin, an enzymatic step in folate biosynthesis pathway.</text>
</comment>
<dbReference type="InterPro" id="IPR035907">
    <property type="entry name" value="Hppk_sf"/>
</dbReference>
<evidence type="ECO:0000259" key="13">
    <source>
        <dbReference type="PROSITE" id="PS00794"/>
    </source>
</evidence>
<dbReference type="NCBIfam" id="TIGR01498">
    <property type="entry name" value="folK"/>
    <property type="match status" value="1"/>
</dbReference>
<keyword evidence="5 14" id="KW-0808">Transferase</keyword>
<dbReference type="CDD" id="cd00483">
    <property type="entry name" value="HPPK"/>
    <property type="match status" value="1"/>
</dbReference>
<dbReference type="Proteomes" id="UP001172778">
    <property type="component" value="Unassembled WGS sequence"/>
</dbReference>
<dbReference type="EMBL" id="JARRAF010000002">
    <property type="protein sequence ID" value="MDK2122807.1"/>
    <property type="molecule type" value="Genomic_DNA"/>
</dbReference>
<comment type="caution">
    <text evidence="14">The sequence shown here is derived from an EMBL/GenBank/DDBJ whole genome shotgun (WGS) entry which is preliminary data.</text>
</comment>
<dbReference type="PANTHER" id="PTHR43071">
    <property type="entry name" value="2-AMINO-4-HYDROXY-6-HYDROXYMETHYLDIHYDROPTERIDINE PYROPHOSPHOKINASE"/>
    <property type="match status" value="1"/>
</dbReference>
<gene>
    <name evidence="14" type="primary">folK</name>
    <name evidence="14" type="ORF">PZA18_01950</name>
</gene>
<dbReference type="Pfam" id="PF01288">
    <property type="entry name" value="HPPK"/>
    <property type="match status" value="1"/>
</dbReference>
<comment type="pathway">
    <text evidence="1">Cofactor biosynthesis; tetrahydrofolate biosynthesis; 2-amino-4-hydroxy-6-hydroxymethyl-7,8-dihydropteridine diphosphate from 7,8-dihydroneopterin triphosphate: step 4/4.</text>
</comment>
<comment type="similarity">
    <text evidence="2">Belongs to the HPPK family.</text>
</comment>